<accession>A0A2I0HPI0</accession>
<evidence type="ECO:0000313" key="2">
    <source>
        <dbReference type="Proteomes" id="UP000233551"/>
    </source>
</evidence>
<gene>
    <name evidence="1" type="ORF">CRG98_045962</name>
</gene>
<reference evidence="1 2" key="1">
    <citation type="submission" date="2017-11" db="EMBL/GenBank/DDBJ databases">
        <title>De-novo sequencing of pomegranate (Punica granatum L.) genome.</title>
        <authorList>
            <person name="Akparov Z."/>
            <person name="Amiraslanov A."/>
            <person name="Hajiyeva S."/>
            <person name="Abbasov M."/>
            <person name="Kaur K."/>
            <person name="Hamwieh A."/>
            <person name="Solovyev V."/>
            <person name="Salamov A."/>
            <person name="Braich B."/>
            <person name="Kosarev P."/>
            <person name="Mahmoud A."/>
            <person name="Hajiyev E."/>
            <person name="Babayeva S."/>
            <person name="Izzatullayeva V."/>
            <person name="Mammadov A."/>
            <person name="Mammadov A."/>
            <person name="Sharifova S."/>
            <person name="Ojaghi J."/>
            <person name="Eynullazada K."/>
            <person name="Bayramov B."/>
            <person name="Abdulazimova A."/>
            <person name="Shahmuradov I."/>
        </authorList>
    </citation>
    <scope>NUCLEOTIDE SEQUENCE [LARGE SCALE GENOMIC DNA]</scope>
    <source>
        <strain evidence="2">cv. AG2017</strain>
        <tissue evidence="1">Leaf</tissue>
    </source>
</reference>
<name>A0A2I0HPI0_PUNGR</name>
<organism evidence="1 2">
    <name type="scientific">Punica granatum</name>
    <name type="common">Pomegranate</name>
    <dbReference type="NCBI Taxonomy" id="22663"/>
    <lineage>
        <taxon>Eukaryota</taxon>
        <taxon>Viridiplantae</taxon>
        <taxon>Streptophyta</taxon>
        <taxon>Embryophyta</taxon>
        <taxon>Tracheophyta</taxon>
        <taxon>Spermatophyta</taxon>
        <taxon>Magnoliopsida</taxon>
        <taxon>eudicotyledons</taxon>
        <taxon>Gunneridae</taxon>
        <taxon>Pentapetalae</taxon>
        <taxon>rosids</taxon>
        <taxon>malvids</taxon>
        <taxon>Myrtales</taxon>
        <taxon>Lythraceae</taxon>
        <taxon>Punica</taxon>
    </lineage>
</organism>
<proteinExistence type="predicted"/>
<protein>
    <recommendedName>
        <fullName evidence="3">F-box domain-containing protein</fullName>
    </recommendedName>
</protein>
<keyword evidence="2" id="KW-1185">Reference proteome</keyword>
<dbReference type="Proteomes" id="UP000233551">
    <property type="component" value="Unassembled WGS sequence"/>
</dbReference>
<evidence type="ECO:0008006" key="3">
    <source>
        <dbReference type="Google" id="ProtNLM"/>
    </source>
</evidence>
<evidence type="ECO:0000313" key="1">
    <source>
        <dbReference type="EMBL" id="PKI33647.1"/>
    </source>
</evidence>
<sequence length="109" mass="12002">MGSSSLPDNVDHILGFVPNIDEAARMSVFSKSCLQAWRSFCPSLMFLQPQDGCLNYRTDPAKETDHNSEYAKQILESVDKCLSCPADPSGDDAGIQSLMFSLRRLTVPS</sequence>
<comment type="caution">
    <text evidence="1">The sequence shown here is derived from an EMBL/GenBank/DDBJ whole genome shotgun (WGS) entry which is preliminary data.</text>
</comment>
<dbReference type="EMBL" id="PGOL01006492">
    <property type="protein sequence ID" value="PKI33647.1"/>
    <property type="molecule type" value="Genomic_DNA"/>
</dbReference>
<dbReference type="AlphaFoldDB" id="A0A2I0HPI0"/>